<gene>
    <name evidence="2" type="ORF">ANE_LOCUS12550</name>
</gene>
<proteinExistence type="predicted"/>
<feature type="chain" id="PRO_5022148643" evidence="1">
    <location>
        <begin position="30"/>
        <end position="132"/>
    </location>
</feature>
<feature type="signal peptide" evidence="1">
    <location>
        <begin position="1"/>
        <end position="29"/>
    </location>
</feature>
<dbReference type="EMBL" id="CABITT030000004">
    <property type="protein sequence ID" value="VVB02106.1"/>
    <property type="molecule type" value="Genomic_DNA"/>
</dbReference>
<name>A0A565BKH3_9BRAS</name>
<comment type="caution">
    <text evidence="2">The sequence shown here is derived from an EMBL/GenBank/DDBJ whole genome shotgun (WGS) entry which is preliminary data.</text>
</comment>
<evidence type="ECO:0000256" key="1">
    <source>
        <dbReference type="SAM" id="SignalP"/>
    </source>
</evidence>
<dbReference type="Proteomes" id="UP000489600">
    <property type="component" value="Unassembled WGS sequence"/>
</dbReference>
<reference evidence="2" key="1">
    <citation type="submission" date="2019-07" db="EMBL/GenBank/DDBJ databases">
        <authorList>
            <person name="Dittberner H."/>
        </authorList>
    </citation>
    <scope>NUCLEOTIDE SEQUENCE [LARGE SCALE GENOMIC DNA]</scope>
</reference>
<evidence type="ECO:0000313" key="2">
    <source>
        <dbReference type="EMBL" id="VVB02106.1"/>
    </source>
</evidence>
<evidence type="ECO:0000313" key="3">
    <source>
        <dbReference type="Proteomes" id="UP000489600"/>
    </source>
</evidence>
<sequence length="132" mass="14490">MGLVIKPLKCLLLLHISLTFFYTNEVSSASPVTTSSPVKMNRRLVAVEGMVYCKHSGIDTLLEASPLQGQHIFLVRYLVVAGSLFDITGPQGVIDMGISTHATVASVLNSRRPRNHSVEVFNKIEAEIARLR</sequence>
<accession>A0A565BKH3</accession>
<keyword evidence="3" id="KW-1185">Reference proteome</keyword>
<organism evidence="2 3">
    <name type="scientific">Arabis nemorensis</name>
    <dbReference type="NCBI Taxonomy" id="586526"/>
    <lineage>
        <taxon>Eukaryota</taxon>
        <taxon>Viridiplantae</taxon>
        <taxon>Streptophyta</taxon>
        <taxon>Embryophyta</taxon>
        <taxon>Tracheophyta</taxon>
        <taxon>Spermatophyta</taxon>
        <taxon>Magnoliopsida</taxon>
        <taxon>eudicotyledons</taxon>
        <taxon>Gunneridae</taxon>
        <taxon>Pentapetalae</taxon>
        <taxon>rosids</taxon>
        <taxon>malvids</taxon>
        <taxon>Brassicales</taxon>
        <taxon>Brassicaceae</taxon>
        <taxon>Arabideae</taxon>
        <taxon>Arabis</taxon>
    </lineage>
</organism>
<dbReference type="AlphaFoldDB" id="A0A565BKH3"/>
<dbReference type="OrthoDB" id="665669at2759"/>
<protein>
    <submittedName>
        <fullName evidence="2">Uncharacterized protein</fullName>
    </submittedName>
</protein>
<keyword evidence="1" id="KW-0732">Signal</keyword>